<keyword evidence="1" id="KW-0472">Membrane</keyword>
<dbReference type="AlphaFoldDB" id="A0A1J4KDY5"/>
<feature type="transmembrane region" description="Helical" evidence="1">
    <location>
        <begin position="91"/>
        <end position="111"/>
    </location>
</feature>
<dbReference type="EMBL" id="MLAK01000648">
    <property type="protein sequence ID" value="OHT09120.1"/>
    <property type="molecule type" value="Genomic_DNA"/>
</dbReference>
<dbReference type="GeneID" id="94837082"/>
<feature type="transmembrane region" description="Helical" evidence="1">
    <location>
        <begin position="117"/>
        <end position="133"/>
    </location>
</feature>
<dbReference type="RefSeq" id="XP_068362256.1">
    <property type="nucleotide sequence ID" value="XM_068502378.1"/>
</dbReference>
<dbReference type="Proteomes" id="UP000179807">
    <property type="component" value="Unassembled WGS sequence"/>
</dbReference>
<organism evidence="2 3">
    <name type="scientific">Tritrichomonas foetus</name>
    <dbReference type="NCBI Taxonomy" id="1144522"/>
    <lineage>
        <taxon>Eukaryota</taxon>
        <taxon>Metamonada</taxon>
        <taxon>Parabasalia</taxon>
        <taxon>Tritrichomonadida</taxon>
        <taxon>Tritrichomonadidae</taxon>
        <taxon>Tritrichomonas</taxon>
    </lineage>
</organism>
<reference evidence="2" key="1">
    <citation type="submission" date="2016-10" db="EMBL/GenBank/DDBJ databases">
        <authorList>
            <person name="Benchimol M."/>
            <person name="Almeida L.G."/>
            <person name="Vasconcelos A.T."/>
            <person name="Perreira-Neves A."/>
            <person name="Rosa I.A."/>
            <person name="Tasca T."/>
            <person name="Bogo M.R."/>
            <person name="de Souza W."/>
        </authorList>
    </citation>
    <scope>NUCLEOTIDE SEQUENCE [LARGE SCALE GENOMIC DNA]</scope>
    <source>
        <strain evidence="2">K</strain>
    </source>
</reference>
<evidence type="ECO:0000313" key="2">
    <source>
        <dbReference type="EMBL" id="OHT09120.1"/>
    </source>
</evidence>
<comment type="caution">
    <text evidence="2">The sequence shown here is derived from an EMBL/GenBank/DDBJ whole genome shotgun (WGS) entry which is preliminary data.</text>
</comment>
<evidence type="ECO:0000313" key="3">
    <source>
        <dbReference type="Proteomes" id="UP000179807"/>
    </source>
</evidence>
<accession>A0A1J4KDY5</accession>
<gene>
    <name evidence="2" type="ORF">TRFO_22125</name>
</gene>
<proteinExistence type="predicted"/>
<evidence type="ECO:0000256" key="1">
    <source>
        <dbReference type="SAM" id="Phobius"/>
    </source>
</evidence>
<sequence length="254" mass="29679">MEETKKLFMKIDKRQTQSLSPSAFNSVVTQRRGLLNNINQKTMKTILLEKSPVQQQNTSFKYSIINLNKTRLAKIFTSHPVLFKRAQEMILFIRPIPMAIFLVLFNLLLYFYRSFQFPFYSLVAISYFLYYSCKIISPRIWPILEETLFEPEIKVDPNESNHLRSPDDAADFIYAYYNPIRLCLKAFTKLSSDTSITGLQVMLCVYAFLFFLTFAFDLFWPFAIAANVALIGPGIYFCPIVRVAVTNFKKRWNL</sequence>
<feature type="transmembrane region" description="Helical" evidence="1">
    <location>
        <begin position="222"/>
        <end position="245"/>
    </location>
</feature>
<keyword evidence="1" id="KW-1133">Transmembrane helix</keyword>
<dbReference type="VEuPathDB" id="TrichDB:TRFO_22125"/>
<keyword evidence="1" id="KW-0812">Transmembrane</keyword>
<feature type="transmembrane region" description="Helical" evidence="1">
    <location>
        <begin position="196"/>
        <end position="216"/>
    </location>
</feature>
<name>A0A1J4KDY5_9EUKA</name>
<keyword evidence="3" id="KW-1185">Reference proteome</keyword>
<protein>
    <submittedName>
        <fullName evidence="2">Uncharacterized protein</fullName>
    </submittedName>
</protein>